<dbReference type="EMBL" id="CP013236">
    <property type="protein sequence ID" value="AMP16349.1"/>
    <property type="molecule type" value="Genomic_DNA"/>
</dbReference>
<dbReference type="Proteomes" id="UP000074914">
    <property type="component" value="Chromosome"/>
</dbReference>
<evidence type="ECO:0000313" key="1">
    <source>
        <dbReference type="EMBL" id="AMP16349.1"/>
    </source>
</evidence>
<protein>
    <recommendedName>
        <fullName evidence="3">Transposase</fullName>
    </recommendedName>
</protein>
<proteinExistence type="predicted"/>
<accession>A0ABM5ZBL0</accession>
<reference evidence="1 2" key="1">
    <citation type="submission" date="2015-11" db="EMBL/GenBank/DDBJ databases">
        <title>Exploring the genomic traits of fungus-feeding bacterial genus Collimonas.</title>
        <authorList>
            <person name="Song C."/>
            <person name="Schmidt R."/>
            <person name="de Jager V."/>
            <person name="Krzyzanowska D."/>
            <person name="Jongedijk E."/>
            <person name="Cankar K."/>
            <person name="Beekwilder J."/>
            <person name="van Veen A."/>
            <person name="de Boer W."/>
            <person name="van Veen J.A."/>
            <person name="Garbeva P."/>
        </authorList>
    </citation>
    <scope>NUCLEOTIDE SEQUENCE [LARGE SCALE GENOMIC DNA]</scope>
    <source>
        <strain evidence="1 2">Ter291</strain>
    </source>
</reference>
<gene>
    <name evidence="1" type="ORF">CPter291_4116</name>
</gene>
<keyword evidence="2" id="KW-1185">Reference proteome</keyword>
<evidence type="ECO:0008006" key="3">
    <source>
        <dbReference type="Google" id="ProtNLM"/>
    </source>
</evidence>
<organism evidence="1 2">
    <name type="scientific">Collimonas pratensis</name>
    <dbReference type="NCBI Taxonomy" id="279113"/>
    <lineage>
        <taxon>Bacteria</taxon>
        <taxon>Pseudomonadati</taxon>
        <taxon>Pseudomonadota</taxon>
        <taxon>Betaproteobacteria</taxon>
        <taxon>Burkholderiales</taxon>
        <taxon>Oxalobacteraceae</taxon>
        <taxon>Collimonas</taxon>
    </lineage>
</organism>
<name>A0ABM5ZBL0_9BURK</name>
<evidence type="ECO:0000313" key="2">
    <source>
        <dbReference type="Proteomes" id="UP000074914"/>
    </source>
</evidence>
<sequence>MFGRAKVHALRDFLAIDDEYFDCACCHDSKSLKKTKLLDVNGGSDGTPQRGCAA</sequence>